<evidence type="ECO:0000313" key="3">
    <source>
        <dbReference type="Proteomes" id="UP000327013"/>
    </source>
</evidence>
<keyword evidence="3" id="KW-1185">Reference proteome</keyword>
<dbReference type="Proteomes" id="UP000327013">
    <property type="component" value="Chromosome 5"/>
</dbReference>
<gene>
    <name evidence="2" type="ORF">FH972_012495</name>
</gene>
<protein>
    <submittedName>
        <fullName evidence="2">Uncharacterized protein</fullName>
    </submittedName>
</protein>
<dbReference type="EMBL" id="CM017325">
    <property type="protein sequence ID" value="KAE8055669.1"/>
    <property type="molecule type" value="Genomic_DNA"/>
</dbReference>
<feature type="compositionally biased region" description="Basic and acidic residues" evidence="1">
    <location>
        <begin position="19"/>
        <end position="39"/>
    </location>
</feature>
<organism evidence="2 3">
    <name type="scientific">Carpinus fangiana</name>
    <dbReference type="NCBI Taxonomy" id="176857"/>
    <lineage>
        <taxon>Eukaryota</taxon>
        <taxon>Viridiplantae</taxon>
        <taxon>Streptophyta</taxon>
        <taxon>Embryophyta</taxon>
        <taxon>Tracheophyta</taxon>
        <taxon>Spermatophyta</taxon>
        <taxon>Magnoliopsida</taxon>
        <taxon>eudicotyledons</taxon>
        <taxon>Gunneridae</taxon>
        <taxon>Pentapetalae</taxon>
        <taxon>rosids</taxon>
        <taxon>fabids</taxon>
        <taxon>Fagales</taxon>
        <taxon>Betulaceae</taxon>
        <taxon>Carpinus</taxon>
    </lineage>
</organism>
<proteinExistence type="predicted"/>
<dbReference type="AlphaFoldDB" id="A0A5N6R3Y1"/>
<dbReference type="PANTHER" id="PTHR35297:SF2">
    <property type="entry name" value="PROTEIN, PUTATIVE-RELATED"/>
    <property type="match status" value="1"/>
</dbReference>
<evidence type="ECO:0000256" key="1">
    <source>
        <dbReference type="SAM" id="MobiDB-lite"/>
    </source>
</evidence>
<reference evidence="2 3" key="1">
    <citation type="submission" date="2019-06" db="EMBL/GenBank/DDBJ databases">
        <title>A chromosomal-level reference genome of Carpinus fangiana (Coryloideae, Betulaceae).</title>
        <authorList>
            <person name="Yang X."/>
            <person name="Wang Z."/>
            <person name="Zhang L."/>
            <person name="Hao G."/>
            <person name="Liu J."/>
            <person name="Yang Y."/>
        </authorList>
    </citation>
    <scope>NUCLEOTIDE SEQUENCE [LARGE SCALE GENOMIC DNA]</scope>
    <source>
        <strain evidence="2">Cfa_2016G</strain>
        <tissue evidence="2">Leaf</tissue>
    </source>
</reference>
<sequence>MQRQSLGSPVSKHHGHGGAAKDDTLIVEEPKHRDREDNYCDDDVEHKATKPHRLSLSLSLSPPQRPEKFVHVIPVLTFLCFLILYLCSHTPSQSDLAQFNGFQLPAKHLDSAQINDVGRFNDIQKGDVLAIRSFRNLQEIEPRSPKSRSHRKVADF</sequence>
<dbReference type="PANTHER" id="PTHR35297">
    <property type="entry name" value="PROTEIN, PUTATIVE-RELATED"/>
    <property type="match status" value="1"/>
</dbReference>
<name>A0A5N6R3Y1_9ROSI</name>
<dbReference type="OrthoDB" id="783427at2759"/>
<feature type="region of interest" description="Disordered" evidence="1">
    <location>
        <begin position="1"/>
        <end position="39"/>
    </location>
</feature>
<accession>A0A5N6R3Y1</accession>
<evidence type="ECO:0000313" key="2">
    <source>
        <dbReference type="EMBL" id="KAE8055669.1"/>
    </source>
</evidence>